<dbReference type="InterPro" id="IPR039266">
    <property type="entry name" value="EN-1/SPM"/>
</dbReference>
<dbReference type="OrthoDB" id="686875at2759"/>
<name>A0A2K2CFF5_BRADI</name>
<dbReference type="ExpressionAtlas" id="A0A2K2CFF5">
    <property type="expression patterns" value="baseline"/>
</dbReference>
<organism evidence="2">
    <name type="scientific">Brachypodium distachyon</name>
    <name type="common">Purple false brome</name>
    <name type="synonym">Trachynia distachya</name>
    <dbReference type="NCBI Taxonomy" id="15368"/>
    <lineage>
        <taxon>Eukaryota</taxon>
        <taxon>Viridiplantae</taxon>
        <taxon>Streptophyta</taxon>
        <taxon>Embryophyta</taxon>
        <taxon>Tracheophyta</taxon>
        <taxon>Spermatophyta</taxon>
        <taxon>Magnoliopsida</taxon>
        <taxon>Liliopsida</taxon>
        <taxon>Poales</taxon>
        <taxon>Poaceae</taxon>
        <taxon>BOP clade</taxon>
        <taxon>Pooideae</taxon>
        <taxon>Stipodae</taxon>
        <taxon>Brachypodieae</taxon>
        <taxon>Brachypodium</taxon>
    </lineage>
</organism>
<protein>
    <submittedName>
        <fullName evidence="2 3">Uncharacterized protein</fullName>
    </submittedName>
</protein>
<reference evidence="2" key="2">
    <citation type="submission" date="2017-06" db="EMBL/GenBank/DDBJ databases">
        <title>WGS assembly of Brachypodium distachyon.</title>
        <authorList>
            <consortium name="The International Brachypodium Initiative"/>
            <person name="Lucas S."/>
            <person name="Harmon-Smith M."/>
            <person name="Lail K."/>
            <person name="Tice H."/>
            <person name="Grimwood J."/>
            <person name="Bruce D."/>
            <person name="Barry K."/>
            <person name="Shu S."/>
            <person name="Lindquist E."/>
            <person name="Wang M."/>
            <person name="Pitluck S."/>
            <person name="Vogel J.P."/>
            <person name="Garvin D.F."/>
            <person name="Mockler T.C."/>
            <person name="Schmutz J."/>
            <person name="Rokhsar D."/>
            <person name="Bevan M.W."/>
        </authorList>
    </citation>
    <scope>NUCLEOTIDE SEQUENCE</scope>
    <source>
        <strain evidence="2">Bd21</strain>
    </source>
</reference>
<evidence type="ECO:0000256" key="1">
    <source>
        <dbReference type="SAM" id="MobiDB-lite"/>
    </source>
</evidence>
<dbReference type="PANTHER" id="PTHR33157">
    <property type="entry name" value="AUTONOMOUS TRANSPOSABLE ELEMENT EN-1 MOSAIC PROTEIN-RELATED"/>
    <property type="match status" value="1"/>
</dbReference>
<dbReference type="RefSeq" id="XP_024312048.1">
    <property type="nucleotide sequence ID" value="XM_024456280.1"/>
</dbReference>
<dbReference type="GeneID" id="112269483"/>
<gene>
    <name evidence="3" type="primary">LOC112269483</name>
    <name evidence="2" type="ORF">BRADI_5g04105v3</name>
</gene>
<dbReference type="EnsemblPlants" id="PNT60761">
    <property type="protein sequence ID" value="PNT60761"/>
    <property type="gene ID" value="BRADI_5g04105v3"/>
</dbReference>
<dbReference type="Gramene" id="PNT60761">
    <property type="protein sequence ID" value="PNT60761"/>
    <property type="gene ID" value="BRADI_5g04105v3"/>
</dbReference>
<proteinExistence type="predicted"/>
<evidence type="ECO:0000313" key="4">
    <source>
        <dbReference type="Proteomes" id="UP000008810"/>
    </source>
</evidence>
<keyword evidence="4" id="KW-1185">Reference proteome</keyword>
<accession>A0A2K2CFF5</accession>
<dbReference type="Proteomes" id="UP000008810">
    <property type="component" value="Chromosome 5"/>
</dbReference>
<dbReference type="AlphaFoldDB" id="A0A2K2CFF5"/>
<dbReference type="PANTHER" id="PTHR33157:SF12">
    <property type="entry name" value="TRANSPOSASE TNP1_EN_SPM-LIKE DOMAIN-CONTAINING PROTEIN"/>
    <property type="match status" value="1"/>
</dbReference>
<sequence length="336" mass="37274">MHLEHEQYMQVPLHWCISHLNAWKALVDSWCSPEYVETHGLLRERRLANPSGMHHQGSVNLQGYINNYAKAHPDKERLTSFMAVDCALRGKASTVSEYSANAPPDAYATSADHAKVTGYAELFEEVHGPGADPSQHDLDVEVVVRAGRGMKHGRLVFRNGTIDPSTISSLPHLKATSTSSSASIRSRPGARQFSQQEVESMVAAQVQAQRQAQDAQIQAQVAAQAQAQMQAALRAQYDHLRPYLAATSQEPPTAPSPFDLPFVNLQIEHAPQPSSQTLVSSLETFQSPFMTFLAFVEGWGQCVIICATTSIRPWLERPFFTRKPCWRQPSWPVTCS</sequence>
<dbReference type="EMBL" id="CM000884">
    <property type="protein sequence ID" value="PNT60761.1"/>
    <property type="molecule type" value="Genomic_DNA"/>
</dbReference>
<feature type="region of interest" description="Disordered" evidence="1">
    <location>
        <begin position="167"/>
        <end position="196"/>
    </location>
</feature>
<evidence type="ECO:0000313" key="2">
    <source>
        <dbReference type="EMBL" id="PNT60761.1"/>
    </source>
</evidence>
<feature type="compositionally biased region" description="Low complexity" evidence="1">
    <location>
        <begin position="175"/>
        <end position="187"/>
    </location>
</feature>
<evidence type="ECO:0000313" key="3">
    <source>
        <dbReference type="EnsemblPlants" id="PNT60761"/>
    </source>
</evidence>
<reference evidence="3" key="3">
    <citation type="submission" date="2018-08" db="UniProtKB">
        <authorList>
            <consortium name="EnsemblPlants"/>
        </authorList>
    </citation>
    <scope>IDENTIFICATION</scope>
    <source>
        <strain evidence="3">cv. Bd21</strain>
    </source>
</reference>
<reference evidence="2 3" key="1">
    <citation type="journal article" date="2010" name="Nature">
        <title>Genome sequencing and analysis of the model grass Brachypodium distachyon.</title>
        <authorList>
            <consortium name="International Brachypodium Initiative"/>
        </authorList>
    </citation>
    <scope>NUCLEOTIDE SEQUENCE [LARGE SCALE GENOMIC DNA]</scope>
    <source>
        <strain evidence="2">Bd21</strain>
        <strain evidence="3">cv. Bd21</strain>
    </source>
</reference>
<dbReference type="GO" id="GO:0032196">
    <property type="term" value="P:transposition"/>
    <property type="evidence" value="ECO:0007669"/>
    <property type="project" value="InterPro"/>
</dbReference>